<feature type="chain" id="PRO_5012383768" description="Expansin-like EG45 domain-containing protein" evidence="2">
    <location>
        <begin position="20"/>
        <end position="247"/>
    </location>
</feature>
<dbReference type="PANTHER" id="PTHR31836:SF21">
    <property type="entry name" value="EXPANSIN-LIKE PROTEIN 7"/>
    <property type="match status" value="1"/>
</dbReference>
<dbReference type="VEuPathDB" id="VectorBase:BGLB029371"/>
<name>A0A2C9LCA8_BIOGL</name>
<dbReference type="EnsemblMetazoa" id="BGLB029371-RA">
    <property type="protein sequence ID" value="BGLB029371-PA"/>
    <property type="gene ID" value="BGLB029371"/>
</dbReference>
<dbReference type="CDD" id="cd22271">
    <property type="entry name" value="DPBB_EXP_N-like"/>
    <property type="match status" value="1"/>
</dbReference>
<evidence type="ECO:0000256" key="1">
    <source>
        <dbReference type="ARBA" id="ARBA00022729"/>
    </source>
</evidence>
<dbReference type="RefSeq" id="XP_013070046.2">
    <property type="nucleotide sequence ID" value="XM_013214592.2"/>
</dbReference>
<dbReference type="SUPFAM" id="SSF49590">
    <property type="entry name" value="PHL pollen allergen"/>
    <property type="match status" value="1"/>
</dbReference>
<dbReference type="AlphaFoldDB" id="A0A2C9LCA8"/>
<dbReference type="PANTHER" id="PTHR31836">
    <property type="match status" value="1"/>
</dbReference>
<accession>A0A2C9LCA8</accession>
<gene>
    <name evidence="3" type="primary">106057420</name>
</gene>
<dbReference type="OrthoDB" id="406505at2759"/>
<protein>
    <recommendedName>
        <fullName evidence="5">Expansin-like EG45 domain-containing protein</fullName>
    </recommendedName>
</protein>
<dbReference type="Gene3D" id="2.40.40.10">
    <property type="entry name" value="RlpA-like domain"/>
    <property type="match status" value="1"/>
</dbReference>
<evidence type="ECO:0000313" key="4">
    <source>
        <dbReference type="Proteomes" id="UP000076420"/>
    </source>
</evidence>
<evidence type="ECO:0008006" key="5">
    <source>
        <dbReference type="Google" id="ProtNLM"/>
    </source>
</evidence>
<organism evidence="3 4">
    <name type="scientific">Biomphalaria glabrata</name>
    <name type="common">Bloodfluke planorb</name>
    <name type="synonym">Freshwater snail</name>
    <dbReference type="NCBI Taxonomy" id="6526"/>
    <lineage>
        <taxon>Eukaryota</taxon>
        <taxon>Metazoa</taxon>
        <taxon>Spiralia</taxon>
        <taxon>Lophotrochozoa</taxon>
        <taxon>Mollusca</taxon>
        <taxon>Gastropoda</taxon>
        <taxon>Heterobranchia</taxon>
        <taxon>Euthyneura</taxon>
        <taxon>Panpulmonata</taxon>
        <taxon>Hygrophila</taxon>
        <taxon>Lymnaeoidea</taxon>
        <taxon>Planorbidae</taxon>
        <taxon>Biomphalaria</taxon>
    </lineage>
</organism>
<dbReference type="Gene3D" id="2.60.40.760">
    <property type="entry name" value="Expansin, cellulose-binding-like domain"/>
    <property type="match status" value="1"/>
</dbReference>
<dbReference type="VEuPathDB" id="VectorBase:BGLAX_038784"/>
<dbReference type="STRING" id="6526.A0A2C9LCA8"/>
<dbReference type="InterPro" id="IPR036908">
    <property type="entry name" value="RlpA-like_sf"/>
</dbReference>
<dbReference type="InterPro" id="IPR051477">
    <property type="entry name" value="Expansin_CellWall"/>
</dbReference>
<feature type="signal peptide" evidence="2">
    <location>
        <begin position="1"/>
        <end position="19"/>
    </location>
</feature>
<dbReference type="SUPFAM" id="SSF50685">
    <property type="entry name" value="Barwin-like endoglucanases"/>
    <property type="match status" value="1"/>
</dbReference>
<proteinExistence type="predicted"/>
<keyword evidence="1 2" id="KW-0732">Signal</keyword>
<dbReference type="KEGG" id="bgt:106057420"/>
<dbReference type="Proteomes" id="UP000076420">
    <property type="component" value="Unassembled WGS sequence"/>
</dbReference>
<evidence type="ECO:0000256" key="2">
    <source>
        <dbReference type="SAM" id="SignalP"/>
    </source>
</evidence>
<dbReference type="InterPro" id="IPR036749">
    <property type="entry name" value="Expansin_CBD_sf"/>
</dbReference>
<evidence type="ECO:0000313" key="3">
    <source>
        <dbReference type="EnsemblMetazoa" id="BGLB029371-PA"/>
    </source>
</evidence>
<reference evidence="3" key="1">
    <citation type="submission" date="2020-05" db="UniProtKB">
        <authorList>
            <consortium name="EnsemblMetazoa"/>
        </authorList>
    </citation>
    <scope>IDENTIFICATION</scope>
    <source>
        <strain evidence="3">BB02</strain>
    </source>
</reference>
<sequence length="247" mass="26712">MLKIIFVSHLLGFLTFTQSQPGVKNQAILDLFTKSYKGDGTYYGETVDGTCQIARPLPMAASDPKISALVALNRPQFLNSMTCGMCIKVVGSGHGLGNNPIVGEHIVYVKDMCPVCHEGDVDFALDGDGRWNITMQAVQCPVGSSTIQYAFQGSNAWYIKLQIRNARIPITGVQIEKNGAWQTLTHSIDGYWLLSGGGAIADGPIKVRMTAANGQVLEDMIPRIDNDHILEGLQKVQVAFDASLPSA</sequence>